<dbReference type="EMBL" id="JACXVP010000012">
    <property type="protein sequence ID" value="KAG5571294.1"/>
    <property type="molecule type" value="Genomic_DNA"/>
</dbReference>
<dbReference type="AlphaFoldDB" id="A0A9J5W8F4"/>
<evidence type="ECO:0000313" key="2">
    <source>
        <dbReference type="Proteomes" id="UP000824120"/>
    </source>
</evidence>
<organism evidence="1 2">
    <name type="scientific">Solanum commersonii</name>
    <name type="common">Commerson's wild potato</name>
    <name type="synonym">Commerson's nightshade</name>
    <dbReference type="NCBI Taxonomy" id="4109"/>
    <lineage>
        <taxon>Eukaryota</taxon>
        <taxon>Viridiplantae</taxon>
        <taxon>Streptophyta</taxon>
        <taxon>Embryophyta</taxon>
        <taxon>Tracheophyta</taxon>
        <taxon>Spermatophyta</taxon>
        <taxon>Magnoliopsida</taxon>
        <taxon>eudicotyledons</taxon>
        <taxon>Gunneridae</taxon>
        <taxon>Pentapetalae</taxon>
        <taxon>asterids</taxon>
        <taxon>lamiids</taxon>
        <taxon>Solanales</taxon>
        <taxon>Solanaceae</taxon>
        <taxon>Solanoideae</taxon>
        <taxon>Solaneae</taxon>
        <taxon>Solanum</taxon>
    </lineage>
</organism>
<reference evidence="1 2" key="1">
    <citation type="submission" date="2020-09" db="EMBL/GenBank/DDBJ databases">
        <title>De no assembly of potato wild relative species, Solanum commersonii.</title>
        <authorList>
            <person name="Cho K."/>
        </authorList>
    </citation>
    <scope>NUCLEOTIDE SEQUENCE [LARGE SCALE GENOMIC DNA]</scope>
    <source>
        <strain evidence="1">LZ3.2</strain>
        <tissue evidence="1">Leaf</tissue>
    </source>
</reference>
<proteinExistence type="predicted"/>
<protein>
    <submittedName>
        <fullName evidence="1">Uncharacterized protein</fullName>
    </submittedName>
</protein>
<dbReference type="Proteomes" id="UP000824120">
    <property type="component" value="Chromosome 12"/>
</dbReference>
<evidence type="ECO:0000313" key="1">
    <source>
        <dbReference type="EMBL" id="KAG5571294.1"/>
    </source>
</evidence>
<accession>A0A9J5W8F4</accession>
<gene>
    <name evidence="1" type="ORF">H5410_061060</name>
</gene>
<comment type="caution">
    <text evidence="1">The sequence shown here is derived from an EMBL/GenBank/DDBJ whole genome shotgun (WGS) entry which is preliminary data.</text>
</comment>
<keyword evidence="2" id="KW-1185">Reference proteome</keyword>
<name>A0A9J5W8F4_SOLCO</name>
<sequence length="77" mass="9612">MRILLNRKLRKRISLNLIFRKKECNFVADVSYVKRTLKRHVKYFYLFIIVRKGMSTFFHCKFTNQIWRMFIAIFDMK</sequence>